<dbReference type="Proteomes" id="UP000694240">
    <property type="component" value="Chromosome 13"/>
</dbReference>
<organism evidence="4 5">
    <name type="scientific">Arabidopsis thaliana x Arabidopsis arenosa</name>
    <dbReference type="NCBI Taxonomy" id="1240361"/>
    <lineage>
        <taxon>Eukaryota</taxon>
        <taxon>Viridiplantae</taxon>
        <taxon>Streptophyta</taxon>
        <taxon>Embryophyta</taxon>
        <taxon>Tracheophyta</taxon>
        <taxon>Spermatophyta</taxon>
        <taxon>Magnoliopsida</taxon>
        <taxon>eudicotyledons</taxon>
        <taxon>Gunneridae</taxon>
        <taxon>Pentapetalae</taxon>
        <taxon>rosids</taxon>
        <taxon>malvids</taxon>
        <taxon>Brassicales</taxon>
        <taxon>Brassicaceae</taxon>
        <taxon>Camelineae</taxon>
        <taxon>Arabidopsis</taxon>
    </lineage>
</organism>
<feature type="compositionally biased region" description="Basic residues" evidence="2">
    <location>
        <begin position="224"/>
        <end position="240"/>
    </location>
</feature>
<accession>A0A8T1XSG8</accession>
<dbReference type="AlphaFoldDB" id="A0A8T1XSG8"/>
<dbReference type="GO" id="GO:0008270">
    <property type="term" value="F:zinc ion binding"/>
    <property type="evidence" value="ECO:0007669"/>
    <property type="project" value="UniProtKB-KW"/>
</dbReference>
<keyword evidence="5" id="KW-1185">Reference proteome</keyword>
<evidence type="ECO:0000313" key="5">
    <source>
        <dbReference type="Proteomes" id="UP000694240"/>
    </source>
</evidence>
<reference evidence="4 5" key="1">
    <citation type="submission" date="2020-12" db="EMBL/GenBank/DDBJ databases">
        <title>Concerted genomic and epigenomic changes stabilize Arabidopsis allopolyploids.</title>
        <authorList>
            <person name="Chen Z."/>
        </authorList>
    </citation>
    <scope>NUCLEOTIDE SEQUENCE [LARGE SCALE GENOMIC DNA]</scope>
    <source>
        <strain evidence="4">Allo738</strain>
        <tissue evidence="4">Leaf</tissue>
    </source>
</reference>
<keyword evidence="1" id="KW-0863">Zinc-finger</keyword>
<dbReference type="GO" id="GO:0003676">
    <property type="term" value="F:nucleic acid binding"/>
    <property type="evidence" value="ECO:0007669"/>
    <property type="project" value="InterPro"/>
</dbReference>
<comment type="caution">
    <text evidence="4">The sequence shown here is derived from an EMBL/GenBank/DDBJ whole genome shotgun (WGS) entry which is preliminary data.</text>
</comment>
<dbReference type="Pfam" id="PF14223">
    <property type="entry name" value="Retrotran_gag_2"/>
    <property type="match status" value="1"/>
</dbReference>
<feature type="region of interest" description="Disordered" evidence="2">
    <location>
        <begin position="215"/>
        <end position="240"/>
    </location>
</feature>
<dbReference type="InterPro" id="IPR025724">
    <property type="entry name" value="GAG-pre-integrase_dom"/>
</dbReference>
<feature type="domain" description="CCHC-type" evidence="3">
    <location>
        <begin position="252"/>
        <end position="267"/>
    </location>
</feature>
<dbReference type="InterPro" id="IPR001878">
    <property type="entry name" value="Znf_CCHC"/>
</dbReference>
<dbReference type="Pfam" id="PF07727">
    <property type="entry name" value="RVT_2"/>
    <property type="match status" value="1"/>
</dbReference>
<feature type="region of interest" description="Disordered" evidence="2">
    <location>
        <begin position="481"/>
        <end position="519"/>
    </location>
</feature>
<evidence type="ECO:0000313" key="4">
    <source>
        <dbReference type="EMBL" id="KAG7534720.1"/>
    </source>
</evidence>
<evidence type="ECO:0000259" key="3">
    <source>
        <dbReference type="PROSITE" id="PS50158"/>
    </source>
</evidence>
<dbReference type="CDD" id="cd09272">
    <property type="entry name" value="RNase_HI_RT_Ty1"/>
    <property type="match status" value="1"/>
</dbReference>
<dbReference type="InterPro" id="IPR013103">
    <property type="entry name" value="RVT_2"/>
</dbReference>
<dbReference type="PANTHER" id="PTHR11439">
    <property type="entry name" value="GAG-POL-RELATED RETROTRANSPOSON"/>
    <property type="match status" value="1"/>
</dbReference>
<name>A0A8T1XSG8_9BRAS</name>
<keyword evidence="1" id="KW-0479">Metal-binding</keyword>
<protein>
    <submittedName>
        <fullName evidence="4">GAG-pre-integrase domain</fullName>
    </submittedName>
</protein>
<sequence length="1097" mass="124760">MGEKSEKFVQPAIPRFDGYYDFWSMTMENFLRSRELWSLVEDGIPTMAVGTSPASEMQRKSVEEAKLKDLKVKNFLFQAIDREILETILDKSTSKAIWESMRKKYQGSTKVKRAQLQALRKEFELLVMKEGEKVDSFLGRTLAVVNKMKSNGEIMEQSTIVSKILRSLTSKFNYVVCSIEESNDLSTLSIDELHGSLLVHEGRIWGQQEEEQALKVSQDERTGRGRGRGGFRGGRGRGRGGRTVMNKALVECFKCHTLGHFQYECPEWERKVNYAELEGDEEVLLMAYLELSKTNREDVWFLDSGCSNHMTGNKEWFCNMEGDLNKTVKLGNDMTLSVVAKGSVRVQVDGITQVISDVYYVPELRNNLLSMGQLQEKGLAILIQDGTCKVFHPDKGVIMQTSMSGNRMFYLFASKATKNFMCLQTEEIMEKEAHLWHCRFGHLNHDGIKMLAHKNMVIGLPALKNTKEKCQTCIIGKQGAGIDSGESPNGGSSTHALPVARASPQPQPQPIPQPTVRASMRERRTPTYLADYEVGEENDPTRFEDAEKQKIWREAMMSEIESIEKNQTWELMALPEGVKPIGVKWVYKTKLNEDGEVEKYKARLVAKGYAQSYGIDYTEVFAPVARLDTVRTILAVAAQSSWEVFQLDVKSAFLHGELKEDVYVNQPEGFVKKGEEEKVYKLKKALYGLKQAPRAWYNMIEAYFLRENFERCPSEHTLFTKSKEGKFIIVSLYVDDLIFTGNDRSFCDEFKSSMMLEFEMSDLGKMKYFLGVEVKQCQDGIFICQRRYAREVLARFGMENSNSVKNPIVPGTKLHKDQSGERVDETLFKQLVGSLMYLTVTRPDLMFVVCLISRFMASPRVSHWLAAKRILRYLKGTTELGVFYKRGESNMKLVGYTDSDYAGDLDDRKSTSGYVFMMASGAVSWASKKQSVVALSTTEAEYIAAAACVCQCVWLRRVLEKVGFAEDEETVIMCDNSSAIQLSKHPVFHGKSKHIDVRFHYLRELVNDGVVKLCHCPTEDQIADIFTKPLKLEQFLKLRKMLGVIDLSEFNISHRLSEEGTSRGMDFGLTKLVEVLKELKDVCATTTRQIQRWLVVP</sequence>
<feature type="compositionally biased region" description="Polar residues" evidence="2">
    <location>
        <begin position="486"/>
        <end position="495"/>
    </location>
</feature>
<evidence type="ECO:0000256" key="1">
    <source>
        <dbReference type="PROSITE-ProRule" id="PRU00047"/>
    </source>
</evidence>
<dbReference type="Pfam" id="PF13976">
    <property type="entry name" value="gag_pre-integrs"/>
    <property type="match status" value="1"/>
</dbReference>
<proteinExistence type="predicted"/>
<dbReference type="PANTHER" id="PTHR11439:SF517">
    <property type="entry name" value="CYSTEINE-RICH RLK (RECEPTOR-LIKE PROTEIN KINASE) 8"/>
    <property type="match status" value="1"/>
</dbReference>
<gene>
    <name evidence="4" type="ORF">ISN45_Aa08g022420</name>
</gene>
<dbReference type="EMBL" id="JAEFBK010000013">
    <property type="protein sequence ID" value="KAG7534720.1"/>
    <property type="molecule type" value="Genomic_DNA"/>
</dbReference>
<evidence type="ECO:0000256" key="2">
    <source>
        <dbReference type="SAM" id="MobiDB-lite"/>
    </source>
</evidence>
<dbReference type="PROSITE" id="PS50158">
    <property type="entry name" value="ZF_CCHC"/>
    <property type="match status" value="1"/>
</dbReference>
<dbReference type="InterPro" id="IPR054722">
    <property type="entry name" value="PolX-like_BBD"/>
</dbReference>
<keyword evidence="1" id="KW-0862">Zinc</keyword>
<dbReference type="Pfam" id="PF22936">
    <property type="entry name" value="Pol_BBD"/>
    <property type="match status" value="1"/>
</dbReference>